<dbReference type="PATRIC" id="fig|1305731.5.peg.2665"/>
<accession>A0A0P7ZDE4</accession>
<reference evidence="1 2" key="1">
    <citation type="submission" date="2015-09" db="EMBL/GenBank/DDBJ databases">
        <title>Identification and resolution of microdiversity through metagenomic sequencing of parallel consortia.</title>
        <authorList>
            <person name="Nelson W.C."/>
            <person name="Romine M.F."/>
            <person name="Lindemann S.R."/>
        </authorList>
    </citation>
    <scope>NUCLEOTIDE SEQUENCE [LARGE SCALE GENOMIC DNA]</scope>
    <source>
        <strain evidence="1">HL-55</strain>
    </source>
</reference>
<dbReference type="STRING" id="1305731.GCA_000934705_01347"/>
<gene>
    <name evidence="1" type="ORF">HLUCCX14_03780</name>
</gene>
<evidence type="ECO:0000313" key="2">
    <source>
        <dbReference type="Proteomes" id="UP000050416"/>
    </source>
</evidence>
<organism evidence="1 2">
    <name type="scientific">Marinobacter excellens HL-55</name>
    <dbReference type="NCBI Taxonomy" id="1305731"/>
    <lineage>
        <taxon>Bacteria</taxon>
        <taxon>Pseudomonadati</taxon>
        <taxon>Pseudomonadota</taxon>
        <taxon>Gammaproteobacteria</taxon>
        <taxon>Pseudomonadales</taxon>
        <taxon>Marinobacteraceae</taxon>
        <taxon>Marinobacter</taxon>
    </lineage>
</organism>
<comment type="caution">
    <text evidence="1">The sequence shown here is derived from an EMBL/GenBank/DDBJ whole genome shotgun (WGS) entry which is preliminary data.</text>
</comment>
<sequence length="185" mass="20960">MKTLFGIQKSQHCRISPWNRGLWVSGILAALVTTSVAATSLDEQIERLTSEVTRHSASVHALEQQLLHPVNTRVAVFLTLQNRQALDLDSVELFLNDQPVASHLYSDTERTSLEQGGVQQLFVGNLADGSHQLKAVVNARSANKRFVRRELEHRFEKRSGTLRLQMTLDARAPDYEPDVTFREWK</sequence>
<proteinExistence type="predicted"/>
<dbReference type="AlphaFoldDB" id="A0A0P7ZDE4"/>
<dbReference type="EMBL" id="LJZQ01000003">
    <property type="protein sequence ID" value="KPQ30219.1"/>
    <property type="molecule type" value="Genomic_DNA"/>
</dbReference>
<name>A0A0P7ZDE4_9GAMM</name>
<evidence type="ECO:0008006" key="3">
    <source>
        <dbReference type="Google" id="ProtNLM"/>
    </source>
</evidence>
<evidence type="ECO:0000313" key="1">
    <source>
        <dbReference type="EMBL" id="KPQ30219.1"/>
    </source>
</evidence>
<dbReference type="Proteomes" id="UP000050416">
    <property type="component" value="Unassembled WGS sequence"/>
</dbReference>
<protein>
    <recommendedName>
        <fullName evidence="3">AraC family transcriptional regulator</fullName>
    </recommendedName>
</protein>